<evidence type="ECO:0000313" key="1">
    <source>
        <dbReference type="EMBL" id="KAH3680477.1"/>
    </source>
</evidence>
<reference evidence="1" key="2">
    <citation type="submission" date="2021-01" db="EMBL/GenBank/DDBJ databases">
        <authorList>
            <person name="Schikora-Tamarit M.A."/>
        </authorList>
    </citation>
    <scope>NUCLEOTIDE SEQUENCE</scope>
    <source>
        <strain evidence="1">CBS2887</strain>
    </source>
</reference>
<comment type="caution">
    <text evidence="1">The sequence shown here is derived from an EMBL/GenBank/DDBJ whole genome shotgun (WGS) entry which is preliminary data.</text>
</comment>
<organism evidence="1 2">
    <name type="scientific">Wickerhamomyces pijperi</name>
    <name type="common">Yeast</name>
    <name type="synonym">Pichia pijperi</name>
    <dbReference type="NCBI Taxonomy" id="599730"/>
    <lineage>
        <taxon>Eukaryota</taxon>
        <taxon>Fungi</taxon>
        <taxon>Dikarya</taxon>
        <taxon>Ascomycota</taxon>
        <taxon>Saccharomycotina</taxon>
        <taxon>Saccharomycetes</taxon>
        <taxon>Phaffomycetales</taxon>
        <taxon>Wickerhamomycetaceae</taxon>
        <taxon>Wickerhamomyces</taxon>
    </lineage>
</organism>
<sequence>MVLDLPKTFLFMINSSSASSSSSCSPSDSFPSSSSFINLANISGDCDGISSGFNGNLKERFTDGSIPSVSSSSLMKSEDKGNLGNLMLGLLKLDSNKDLVLAREMLLVVVVVAVVSVMVDKVEAELN</sequence>
<dbReference type="Proteomes" id="UP000774326">
    <property type="component" value="Unassembled WGS sequence"/>
</dbReference>
<protein>
    <submittedName>
        <fullName evidence="1">Uncharacterized protein</fullName>
    </submittedName>
</protein>
<reference evidence="1" key="1">
    <citation type="journal article" date="2021" name="Open Biol.">
        <title>Shared evolutionary footprints suggest mitochondrial oxidative damage underlies multiple complex I losses in fungi.</title>
        <authorList>
            <person name="Schikora-Tamarit M.A."/>
            <person name="Marcet-Houben M."/>
            <person name="Nosek J."/>
            <person name="Gabaldon T."/>
        </authorList>
    </citation>
    <scope>NUCLEOTIDE SEQUENCE</scope>
    <source>
        <strain evidence="1">CBS2887</strain>
    </source>
</reference>
<gene>
    <name evidence="1" type="ORF">WICPIJ_008269</name>
</gene>
<dbReference type="EMBL" id="JAEUBG010004732">
    <property type="protein sequence ID" value="KAH3680477.1"/>
    <property type="molecule type" value="Genomic_DNA"/>
</dbReference>
<accession>A0A9P8PXS0</accession>
<dbReference type="PROSITE" id="PS51257">
    <property type="entry name" value="PROKAR_LIPOPROTEIN"/>
    <property type="match status" value="1"/>
</dbReference>
<proteinExistence type="predicted"/>
<keyword evidence="2" id="KW-1185">Reference proteome</keyword>
<name>A0A9P8PXS0_WICPI</name>
<dbReference type="AlphaFoldDB" id="A0A9P8PXS0"/>
<evidence type="ECO:0000313" key="2">
    <source>
        <dbReference type="Proteomes" id="UP000774326"/>
    </source>
</evidence>